<evidence type="ECO:0000256" key="1">
    <source>
        <dbReference type="ARBA" id="ARBA00023157"/>
    </source>
</evidence>
<dbReference type="Gene3D" id="3.40.30.10">
    <property type="entry name" value="Glutaredoxin"/>
    <property type="match status" value="1"/>
</dbReference>
<dbReference type="FunFam" id="3.40.30.10:FF:000245">
    <property type="entry name" value="Thioredoxin"/>
    <property type="match status" value="1"/>
</dbReference>
<dbReference type="InterPro" id="IPR036249">
    <property type="entry name" value="Thioredoxin-like_sf"/>
</dbReference>
<dbReference type="PROSITE" id="PS51352">
    <property type="entry name" value="THIOREDOXIN_2"/>
    <property type="match status" value="1"/>
</dbReference>
<feature type="domain" description="Thioredoxin" evidence="2">
    <location>
        <begin position="1"/>
        <end position="105"/>
    </location>
</feature>
<dbReference type="InterPro" id="IPR013766">
    <property type="entry name" value="Thioredoxin_domain"/>
</dbReference>
<dbReference type="InterPro" id="IPR019438">
    <property type="entry name" value="Q_salvage"/>
</dbReference>
<dbReference type="InterPro" id="IPR017937">
    <property type="entry name" value="Thioredoxin_CS"/>
</dbReference>
<evidence type="ECO:0000313" key="4">
    <source>
        <dbReference type="Proteomes" id="UP001211907"/>
    </source>
</evidence>
<evidence type="ECO:0000259" key="2">
    <source>
        <dbReference type="PROSITE" id="PS51352"/>
    </source>
</evidence>
<name>A0AAD5SWL3_9FUNG</name>
<organism evidence="3 4">
    <name type="scientific">Physocladia obscura</name>
    <dbReference type="NCBI Taxonomy" id="109957"/>
    <lineage>
        <taxon>Eukaryota</taxon>
        <taxon>Fungi</taxon>
        <taxon>Fungi incertae sedis</taxon>
        <taxon>Chytridiomycota</taxon>
        <taxon>Chytridiomycota incertae sedis</taxon>
        <taxon>Chytridiomycetes</taxon>
        <taxon>Chytridiales</taxon>
        <taxon>Chytriomycetaceae</taxon>
        <taxon>Physocladia</taxon>
    </lineage>
</organism>
<keyword evidence="4" id="KW-1185">Reference proteome</keyword>
<keyword evidence="1" id="KW-1015">Disulfide bond</keyword>
<dbReference type="CDD" id="cd02947">
    <property type="entry name" value="TRX_family"/>
    <property type="match status" value="1"/>
</dbReference>
<dbReference type="PANTHER" id="PTHR46115">
    <property type="entry name" value="THIOREDOXIN-LIKE PROTEIN 1"/>
    <property type="match status" value="1"/>
</dbReference>
<dbReference type="PROSITE" id="PS00194">
    <property type="entry name" value="THIOREDOXIN_1"/>
    <property type="match status" value="1"/>
</dbReference>
<dbReference type="PRINTS" id="PR00421">
    <property type="entry name" value="THIOREDOXIN"/>
</dbReference>
<accession>A0AAD5SWL3</accession>
<dbReference type="AlphaFoldDB" id="A0AAD5SWL3"/>
<proteinExistence type="predicted"/>
<dbReference type="Proteomes" id="UP001211907">
    <property type="component" value="Unassembled WGS sequence"/>
</dbReference>
<dbReference type="SUPFAM" id="SSF52833">
    <property type="entry name" value="Thioredoxin-like"/>
    <property type="match status" value="1"/>
</dbReference>
<gene>
    <name evidence="3" type="ORF">HK100_001574</name>
</gene>
<dbReference type="Pfam" id="PF00085">
    <property type="entry name" value="Thioredoxin"/>
    <property type="match status" value="1"/>
</dbReference>
<comment type="caution">
    <text evidence="3">The sequence shown here is derived from an EMBL/GenBank/DDBJ whole genome shotgun (WGS) entry which is preliminary data.</text>
</comment>
<sequence length="480" mass="51431">MAPMNITSEAEFSKYISSSKLTVVDFTATWCGPCKAVAPRFDALSTKHTNCNFLKVDVDQMKSIASTYGVRAMPTFMLFKSNSKLAEVVGADIGKVEQLVNTHSSGSSGGFPSSGGHTLSGAPTANRGLGIPSSIAVPNILANLTPMQQQYVFLGGMLIRMEPGLSILRSTGSAAAVLGFAGTDLFALPLRFDSTVVELDVLGVGCALVLGSSFRSQIHAAIDRGVFDTIRFGLMALFISDANLSALRLKEFSLGDVASLFEIPISREVKHESLSFVTVSEHHPLREFATLIKSVLNEIGDVLVAQKYPSFGAFIASVCKGGVDASILVDALSSAFPCFRDVASVDGNDVYFLTKAQRLANLVHRRFPALVKSSKGLNLASDPAVVANLISSGVIIVSEEISQKLKSNFDFGNAADNDTIQIESSLRAAGVAAIEAIFDESKKIDELREWKLTSLTLSLYFRSNAKGESNRIINKETLFF</sequence>
<dbReference type="Pfam" id="PF10343">
    <property type="entry name" value="Q_salvage"/>
    <property type="match status" value="1"/>
</dbReference>
<protein>
    <recommendedName>
        <fullName evidence="2">Thioredoxin domain-containing protein</fullName>
    </recommendedName>
</protein>
<evidence type="ECO:0000313" key="3">
    <source>
        <dbReference type="EMBL" id="KAJ3114717.1"/>
    </source>
</evidence>
<reference evidence="3" key="1">
    <citation type="submission" date="2020-05" db="EMBL/GenBank/DDBJ databases">
        <title>Phylogenomic resolution of chytrid fungi.</title>
        <authorList>
            <person name="Stajich J.E."/>
            <person name="Amses K."/>
            <person name="Simmons R."/>
            <person name="Seto K."/>
            <person name="Myers J."/>
            <person name="Bonds A."/>
            <person name="Quandt C.A."/>
            <person name="Barry K."/>
            <person name="Liu P."/>
            <person name="Grigoriev I."/>
            <person name="Longcore J.E."/>
            <person name="James T.Y."/>
        </authorList>
    </citation>
    <scope>NUCLEOTIDE SEQUENCE</scope>
    <source>
        <strain evidence="3">JEL0513</strain>
    </source>
</reference>
<dbReference type="EMBL" id="JADGJH010001345">
    <property type="protein sequence ID" value="KAJ3114717.1"/>
    <property type="molecule type" value="Genomic_DNA"/>
</dbReference>